<evidence type="ECO:0000256" key="1">
    <source>
        <dbReference type="ARBA" id="ARBA00023015"/>
    </source>
</evidence>
<protein>
    <submittedName>
        <fullName evidence="5">DNA-binding HxlR family transcriptional regulator</fullName>
    </submittedName>
</protein>
<comment type="caution">
    <text evidence="5">The sequence shown here is derived from an EMBL/GenBank/DDBJ whole genome shotgun (WGS) entry which is preliminary data.</text>
</comment>
<dbReference type="Pfam" id="PF01638">
    <property type="entry name" value="HxlR"/>
    <property type="match status" value="1"/>
</dbReference>
<keyword evidence="2 5" id="KW-0238">DNA-binding</keyword>
<feature type="domain" description="HTH hxlR-type" evidence="4">
    <location>
        <begin position="12"/>
        <end position="111"/>
    </location>
</feature>
<dbReference type="GO" id="GO:0003677">
    <property type="term" value="F:DNA binding"/>
    <property type="evidence" value="ECO:0007669"/>
    <property type="project" value="UniProtKB-KW"/>
</dbReference>
<dbReference type="InterPro" id="IPR036390">
    <property type="entry name" value="WH_DNA-bd_sf"/>
</dbReference>
<dbReference type="Proteomes" id="UP000674416">
    <property type="component" value="Unassembled WGS sequence"/>
</dbReference>
<organism evidence="5 6">
    <name type="scientific">Bacillus capparidis</name>
    <dbReference type="NCBI Taxonomy" id="1840411"/>
    <lineage>
        <taxon>Bacteria</taxon>
        <taxon>Bacillati</taxon>
        <taxon>Bacillota</taxon>
        <taxon>Bacilli</taxon>
        <taxon>Bacillales</taxon>
        <taxon>Bacillaceae</taxon>
        <taxon>Bacillus</taxon>
    </lineage>
</organism>
<evidence type="ECO:0000313" key="6">
    <source>
        <dbReference type="Proteomes" id="UP000674416"/>
    </source>
</evidence>
<dbReference type="PANTHER" id="PTHR33204:SF37">
    <property type="entry name" value="HTH-TYPE TRANSCRIPTIONAL REGULATOR YODB"/>
    <property type="match status" value="1"/>
</dbReference>
<accession>A0ABS4CXT2</accession>
<keyword evidence="6" id="KW-1185">Reference proteome</keyword>
<dbReference type="PROSITE" id="PS51118">
    <property type="entry name" value="HTH_HXLR"/>
    <property type="match status" value="1"/>
</dbReference>
<reference evidence="5 6" key="1">
    <citation type="submission" date="2021-01" db="EMBL/GenBank/DDBJ databases">
        <title>Genomic Encyclopedia of Type Strains, Phase IV (KMG-IV): sequencing the most valuable type-strain genomes for metagenomic binning, comparative biology and taxonomic classification.</title>
        <authorList>
            <person name="Goeker M."/>
        </authorList>
    </citation>
    <scope>NUCLEOTIDE SEQUENCE [LARGE SCALE GENOMIC DNA]</scope>
    <source>
        <strain evidence="5 6">DSM 103394</strain>
    </source>
</reference>
<dbReference type="EMBL" id="JAFDST010000002">
    <property type="protein sequence ID" value="MBP1082173.1"/>
    <property type="molecule type" value="Genomic_DNA"/>
</dbReference>
<proteinExistence type="predicted"/>
<evidence type="ECO:0000256" key="2">
    <source>
        <dbReference type="ARBA" id="ARBA00023125"/>
    </source>
</evidence>
<dbReference type="SUPFAM" id="SSF46785">
    <property type="entry name" value="Winged helix' DNA-binding domain"/>
    <property type="match status" value="1"/>
</dbReference>
<keyword evidence="3" id="KW-0804">Transcription</keyword>
<dbReference type="InterPro" id="IPR036388">
    <property type="entry name" value="WH-like_DNA-bd_sf"/>
</dbReference>
<sequence length="111" mass="12911">MESSFEENEKICSNICQVLQIIGSKWSFPVIAELAQGPIRYNQLQKKIEIIRPQSLTNTLRQLEQNGFVHRQVFPTIPVTVEYSLTEKGEDFQNVLKEMDKWALKWVGNNE</sequence>
<evidence type="ECO:0000313" key="5">
    <source>
        <dbReference type="EMBL" id="MBP1082173.1"/>
    </source>
</evidence>
<gene>
    <name evidence="5" type="ORF">JOC74_002666</name>
</gene>
<evidence type="ECO:0000259" key="4">
    <source>
        <dbReference type="PROSITE" id="PS51118"/>
    </source>
</evidence>
<dbReference type="Gene3D" id="1.10.10.10">
    <property type="entry name" value="Winged helix-like DNA-binding domain superfamily/Winged helix DNA-binding domain"/>
    <property type="match status" value="1"/>
</dbReference>
<name>A0ABS4CXT2_9BACI</name>
<dbReference type="InterPro" id="IPR002577">
    <property type="entry name" value="HTH_HxlR"/>
</dbReference>
<evidence type="ECO:0000256" key="3">
    <source>
        <dbReference type="ARBA" id="ARBA00023163"/>
    </source>
</evidence>
<dbReference type="PANTHER" id="PTHR33204">
    <property type="entry name" value="TRANSCRIPTIONAL REGULATOR, MARR FAMILY"/>
    <property type="match status" value="1"/>
</dbReference>
<keyword evidence="1" id="KW-0805">Transcription regulation</keyword>
<dbReference type="RefSeq" id="WP_211086167.1">
    <property type="nucleotide sequence ID" value="NZ_JAFDST010000002.1"/>
</dbReference>